<evidence type="ECO:0000313" key="1">
    <source>
        <dbReference type="EMBL" id="AKD02039.1"/>
    </source>
</evidence>
<sequence length="268" mass="30377">MKLRNKFMPAMLMLGVVAFSSCEKQEGESVQPEFEQGMISHIMADSAEVTSYSFAGKQLSQVNHYDVETGDLESFEKYERDSKGRILKTSMYAGKNQALLSEQSFTYNTSGELTKSSMAYYNNNKLEYTAYATYEYDSNNKLEKKSLFEGTDEEGQGELKSFTKYEVLPNGNYTQEKQYVVDDNNEAKLFSTTTNSFDASTNPFHGLTEPGTASSPNNLVASKTVVHSSKKTYEYSYTYTYDERGYPLTQTVVSPNGKRQTYKYLYSN</sequence>
<protein>
    <recommendedName>
        <fullName evidence="3">DUF4595 domain-containing protein</fullName>
    </recommendedName>
</protein>
<dbReference type="KEGG" id="pko:PKOR_01415"/>
<accession>A0A0E3ZE17</accession>
<gene>
    <name evidence="1" type="ORF">PKOR_01415</name>
</gene>
<dbReference type="PATRIC" id="fig|400092.3.peg.322"/>
<organism evidence="1 2">
    <name type="scientific">Pontibacter korlensis</name>
    <dbReference type="NCBI Taxonomy" id="400092"/>
    <lineage>
        <taxon>Bacteria</taxon>
        <taxon>Pseudomonadati</taxon>
        <taxon>Bacteroidota</taxon>
        <taxon>Cytophagia</taxon>
        <taxon>Cytophagales</taxon>
        <taxon>Hymenobacteraceae</taxon>
        <taxon>Pontibacter</taxon>
    </lineage>
</organism>
<dbReference type="RefSeq" id="WP_046308748.1">
    <property type="nucleotide sequence ID" value="NZ_CBCSCY010000040.1"/>
</dbReference>
<dbReference type="Proteomes" id="UP000033109">
    <property type="component" value="Chromosome"/>
</dbReference>
<dbReference type="PROSITE" id="PS51257">
    <property type="entry name" value="PROKAR_LIPOPROTEIN"/>
    <property type="match status" value="1"/>
</dbReference>
<dbReference type="STRING" id="400092.PKOR_01415"/>
<evidence type="ECO:0000313" key="2">
    <source>
        <dbReference type="Proteomes" id="UP000033109"/>
    </source>
</evidence>
<proteinExistence type="predicted"/>
<name>A0A0E3ZE17_9BACT</name>
<dbReference type="HOGENOM" id="CLU_1037691_0_0_10"/>
<dbReference type="AlphaFoldDB" id="A0A0E3ZE17"/>
<keyword evidence="2" id="KW-1185">Reference proteome</keyword>
<dbReference type="OrthoDB" id="848575at2"/>
<reference evidence="1 2" key="1">
    <citation type="journal article" date="2015" name="Sci. Rep.">
        <title>Unraveling adaptation of Pontibacter korlensis to radiation and infertility in desert through complete genome and comparative transcriptomic analysis.</title>
        <authorList>
            <person name="Dai J."/>
            <person name="Dai W."/>
            <person name="Qiu C."/>
            <person name="Yang Z."/>
            <person name="Zhang Y."/>
            <person name="Zhou M."/>
            <person name="Zhang L."/>
            <person name="Fang C."/>
            <person name="Gao Q."/>
            <person name="Yang Q."/>
            <person name="Li X."/>
            <person name="Wang Z."/>
            <person name="Wang Z."/>
            <person name="Jia Z."/>
            <person name="Chen X."/>
        </authorList>
    </citation>
    <scope>NUCLEOTIDE SEQUENCE [LARGE SCALE GENOMIC DNA]</scope>
    <source>
        <strain evidence="1 2">X14-1T</strain>
    </source>
</reference>
<dbReference type="EMBL" id="CP009621">
    <property type="protein sequence ID" value="AKD02039.1"/>
    <property type="molecule type" value="Genomic_DNA"/>
</dbReference>
<evidence type="ECO:0008006" key="3">
    <source>
        <dbReference type="Google" id="ProtNLM"/>
    </source>
</evidence>